<dbReference type="KEGG" id="ppr:PBPRB1308"/>
<dbReference type="STRING" id="298386.PBPRB1308"/>
<name>Q6LHQ1_PHOPR</name>
<dbReference type="Gene3D" id="3.40.50.300">
    <property type="entry name" value="P-loop containing nucleotide triphosphate hydrolases"/>
    <property type="match status" value="1"/>
</dbReference>
<dbReference type="HOGENOM" id="CLU_015484_0_0_6"/>
<keyword evidence="2" id="KW-1185">Reference proteome</keyword>
<accession>Q6LHQ1</accession>
<reference evidence="2" key="1">
    <citation type="journal article" date="2005" name="Science">
        <title>Life at depth: Photobacterium profundum genome sequence and expression analysis.</title>
        <authorList>
            <person name="Vezzi A."/>
            <person name="Campanaro S."/>
            <person name="D'Angelo M."/>
            <person name="Simonato F."/>
            <person name="Vitulo N."/>
            <person name="Lauro F.M."/>
            <person name="Cestaro A."/>
            <person name="Malacrida G."/>
            <person name="Simionati B."/>
            <person name="Cannata N."/>
            <person name="Romualdi C."/>
            <person name="Bartlett D.H."/>
            <person name="Valle G."/>
        </authorList>
    </citation>
    <scope>NUCLEOTIDE SEQUENCE [LARGE SCALE GENOMIC DNA]</scope>
    <source>
        <strain evidence="2">ATCC BAA-1253 / SS9</strain>
    </source>
</reference>
<sequence length="715" mass="81446">MLITNQRVNTIALVAPGGIGKTALALDLLNNLVSSPIYSKYVDVVLFTTMKTEKLTANGVISLDSIETISELKNSILLSINNVFDESYDSFDFAVNAHQSDKVLLCLDNLETLLRDNPDSFDELNQSLPANWKVLVTSRVAISNATILSLDGLKKKSAVHLARTYVTKRGGSPLALDSYATLSKDCHFNPLAIRLTLDLLLTGKALPDSINVANREIAEFSYNNLIEVLDNKSIEVLEAIFVDDNSSRLSLCEILGMSLDEISPAIGELTRTSLISRNSSEDGEFYSLSTSVKELLVISPRNISIRNSVQEKINKRRLLSKEIDITQNEKEIKSWHVAFIPSDTTESLKIIVKEVNSKLMRSRSSTNLSVDLYRRLREMTFIYEGSFLFHRTIARVLETLKDMNSAEGHYKQALALNPLDVASSYLLAQLYQYTKKHDQAYLIYNELVERGIVNHNSPDQLQLSENIYNGYFSNQIFLGRYEDVLEQTKEWKTSPYRRSFGTYRASAWKRKMENIVESDPKAVVEALNSASQILSDIFTNDGYFNRACFIAKKVLEEVEYCFSRYEYAKKFSIEGLKLLNLFDKYLLEIIEGDKKFDYELIKQLSNINIQGNPFQSGKWTRMFNNESDFDCSDLETQNIDGLLTVRIHHRPKERASFLFAKCSENQDYFLHFDKFISNNWKDWCKLSIGQQIRILPDSNPALKNKAICANEIHLI</sequence>
<dbReference type="PANTHER" id="PTHR47691">
    <property type="entry name" value="REGULATOR-RELATED"/>
    <property type="match status" value="1"/>
</dbReference>
<dbReference type="Gene3D" id="1.25.40.10">
    <property type="entry name" value="Tetratricopeptide repeat domain"/>
    <property type="match status" value="1"/>
</dbReference>
<evidence type="ECO:0000313" key="1">
    <source>
        <dbReference type="EMBL" id="CAG23179.1"/>
    </source>
</evidence>
<dbReference type="RefSeq" id="WP_011221360.1">
    <property type="nucleotide sequence ID" value="NC_006371.1"/>
</dbReference>
<dbReference type="Proteomes" id="UP000000593">
    <property type="component" value="Chromosome 2"/>
</dbReference>
<dbReference type="InterPro" id="IPR011990">
    <property type="entry name" value="TPR-like_helical_dom_sf"/>
</dbReference>
<gene>
    <name evidence="1" type="ordered locus">PBPRB1308</name>
</gene>
<dbReference type="InterPro" id="IPR027417">
    <property type="entry name" value="P-loop_NTPase"/>
</dbReference>
<dbReference type="EMBL" id="CR378679">
    <property type="protein sequence ID" value="CAG23179.1"/>
    <property type="molecule type" value="Genomic_DNA"/>
</dbReference>
<evidence type="ECO:0000313" key="2">
    <source>
        <dbReference type="Proteomes" id="UP000000593"/>
    </source>
</evidence>
<dbReference type="eggNOG" id="COG0457">
    <property type="taxonomic scope" value="Bacteria"/>
</dbReference>
<dbReference type="SUPFAM" id="SSF52540">
    <property type="entry name" value="P-loop containing nucleoside triphosphate hydrolases"/>
    <property type="match status" value="1"/>
</dbReference>
<dbReference type="SUPFAM" id="SSF48452">
    <property type="entry name" value="TPR-like"/>
    <property type="match status" value="1"/>
</dbReference>
<proteinExistence type="predicted"/>
<dbReference type="PANTHER" id="PTHR47691:SF3">
    <property type="entry name" value="HTH-TYPE TRANSCRIPTIONAL REGULATOR RV0890C-RELATED"/>
    <property type="match status" value="1"/>
</dbReference>
<organism evidence="1 2">
    <name type="scientific">Photobacterium profundum (strain SS9)</name>
    <dbReference type="NCBI Taxonomy" id="298386"/>
    <lineage>
        <taxon>Bacteria</taxon>
        <taxon>Pseudomonadati</taxon>
        <taxon>Pseudomonadota</taxon>
        <taxon>Gammaproteobacteria</taxon>
        <taxon>Vibrionales</taxon>
        <taxon>Vibrionaceae</taxon>
        <taxon>Photobacterium</taxon>
    </lineage>
</organism>
<dbReference type="AlphaFoldDB" id="Q6LHQ1"/>
<protein>
    <submittedName>
        <fullName evidence="1">Uncharacterized protein</fullName>
    </submittedName>
</protein>